<proteinExistence type="predicted"/>
<keyword evidence="1" id="KW-0812">Transmembrane</keyword>
<dbReference type="EMBL" id="GEGO01005688">
    <property type="protein sequence ID" value="JAR89716.1"/>
    <property type="molecule type" value="Transcribed_RNA"/>
</dbReference>
<organism evidence="2">
    <name type="scientific">Ixodes ricinus</name>
    <name type="common">Common tick</name>
    <name type="synonym">Acarus ricinus</name>
    <dbReference type="NCBI Taxonomy" id="34613"/>
    <lineage>
        <taxon>Eukaryota</taxon>
        <taxon>Metazoa</taxon>
        <taxon>Ecdysozoa</taxon>
        <taxon>Arthropoda</taxon>
        <taxon>Chelicerata</taxon>
        <taxon>Arachnida</taxon>
        <taxon>Acari</taxon>
        <taxon>Parasitiformes</taxon>
        <taxon>Ixodida</taxon>
        <taxon>Ixodoidea</taxon>
        <taxon>Ixodidae</taxon>
        <taxon>Ixodinae</taxon>
        <taxon>Ixodes</taxon>
    </lineage>
</organism>
<keyword evidence="1" id="KW-0472">Membrane</keyword>
<keyword evidence="1" id="KW-1133">Transmembrane helix</keyword>
<evidence type="ECO:0000313" key="2">
    <source>
        <dbReference type="EMBL" id="JAR89716.1"/>
    </source>
</evidence>
<dbReference type="AlphaFoldDB" id="A0A147BG05"/>
<name>A0A147BG05_IXORI</name>
<reference evidence="2" key="1">
    <citation type="journal article" date="2018" name="PLoS Negl. Trop. Dis.">
        <title>Sialome diversity of ticks revealed by RNAseq of single tick salivary glands.</title>
        <authorList>
            <person name="Perner J."/>
            <person name="Kropackova S."/>
            <person name="Kopacek P."/>
            <person name="Ribeiro J.M."/>
        </authorList>
    </citation>
    <scope>NUCLEOTIDE SEQUENCE</scope>
    <source>
        <strain evidence="2">Siblings of single egg batch collected in Ceske Budejovice</strain>
        <tissue evidence="2">Salivary glands</tissue>
    </source>
</reference>
<accession>A0A147BG05</accession>
<protein>
    <submittedName>
        <fullName evidence="2">Uncharacterized protein</fullName>
    </submittedName>
</protein>
<evidence type="ECO:0000256" key="1">
    <source>
        <dbReference type="SAM" id="Phobius"/>
    </source>
</evidence>
<sequence length="219" mass="24356">MKACLLVRSEGPRIDSLSQLAEKPAVRPLLFANSILVSMLGRSTRPDWHRVWLMVERHGGLVPIEGLYASSHLDAVARGSAVILSDRTSFRYVVGRTCARFPSSQFYIGKEPVNTLSFGLYANARLPYEFRRKMDQRLGWLRESGLLDLWTERMLPDWAACARRSDLGPLGLHHVRAALLSSVLLVAAALLALAVELALDSRSKRASRVQVPARTRGVP</sequence>
<feature type="transmembrane region" description="Helical" evidence="1">
    <location>
        <begin position="177"/>
        <end position="199"/>
    </location>
</feature>
<dbReference type="SUPFAM" id="SSF53850">
    <property type="entry name" value="Periplasmic binding protein-like II"/>
    <property type="match status" value="1"/>
</dbReference>